<comment type="caution">
    <text evidence="1">The sequence shown here is derived from an EMBL/GenBank/DDBJ whole genome shotgun (WGS) entry which is preliminary data.</text>
</comment>
<reference evidence="1" key="2">
    <citation type="submission" date="2023-07" db="EMBL/GenBank/DDBJ databases">
        <authorList>
            <person name="Sun H."/>
        </authorList>
    </citation>
    <scope>NUCLEOTIDE SEQUENCE</scope>
    <source>
        <strain evidence="1">05753</strain>
    </source>
</reference>
<evidence type="ECO:0000313" key="1">
    <source>
        <dbReference type="EMBL" id="MDO1582456.1"/>
    </source>
</evidence>
<dbReference type="RefSeq" id="WP_302076595.1">
    <property type="nucleotide sequence ID" value="NZ_JAUKWQ010000002.1"/>
</dbReference>
<gene>
    <name evidence="1" type="ORF">Q2T52_10120</name>
</gene>
<dbReference type="NCBIfam" id="NF042945">
    <property type="entry name" value="DUF4297_antiphage"/>
    <property type="match status" value="1"/>
</dbReference>
<accession>A0ABT8SWU0</accession>
<dbReference type="Proteomes" id="UP001169006">
    <property type="component" value="Unassembled WGS sequence"/>
</dbReference>
<evidence type="ECO:0000313" key="2">
    <source>
        <dbReference type="Proteomes" id="UP001169006"/>
    </source>
</evidence>
<reference evidence="1" key="1">
    <citation type="journal article" date="2015" name="Int. J. Syst. Evol. Microbiol.">
        <title>Rhizobium oryzicola sp. nov., potential plant-growth-promoting endophytic bacteria isolated from rice roots.</title>
        <authorList>
            <person name="Zhang X.X."/>
            <person name="Gao J.S."/>
            <person name="Cao Y.H."/>
            <person name="Sheirdil R.A."/>
            <person name="Wang X.C."/>
            <person name="Zhang L."/>
        </authorList>
    </citation>
    <scope>NUCLEOTIDE SEQUENCE</scope>
    <source>
        <strain evidence="1">05753</strain>
    </source>
</reference>
<keyword evidence="2" id="KW-1185">Reference proteome</keyword>
<dbReference type="EMBL" id="JAUKWQ010000002">
    <property type="protein sequence ID" value="MDO1582456.1"/>
    <property type="molecule type" value="Genomic_DNA"/>
</dbReference>
<proteinExistence type="predicted"/>
<protein>
    <submittedName>
        <fullName evidence="1">Uncharacterized protein</fullName>
    </submittedName>
</protein>
<organism evidence="1 2">
    <name type="scientific">Rhizobium oryzicola</name>
    <dbReference type="NCBI Taxonomy" id="1232668"/>
    <lineage>
        <taxon>Bacteria</taxon>
        <taxon>Pseudomonadati</taxon>
        <taxon>Pseudomonadota</taxon>
        <taxon>Alphaproteobacteria</taxon>
        <taxon>Hyphomicrobiales</taxon>
        <taxon>Rhizobiaceae</taxon>
        <taxon>Rhizobium/Agrobacterium group</taxon>
        <taxon>Rhizobium</taxon>
    </lineage>
</organism>
<sequence>MLEVDKKREATASIRGYLYQLDAALLKILNAGLDENVVIEGIEDFDRYTDEGVIYGQVKYYAEQNLTDSVLRDPLHKLFVHFHGLEEAQRAGRKYLLYGHFSEVKIDIGELSVERFKSVMEYRKEVKATDGTKSYEKKSLLDGMAAPDGLIQAFCKSFSIQISTEFSQHRNIVIEAIRKNQNVTAFEAEGFHYPMAFDYIATLATKKDENDRKVTRRDLQELLKGTQAVHNRWLLREKDASEYAKHMKRLYFSPANGAGIVRAFIIECDAATDGSVVCDQLRAIGNNWSSAKKRRIQNSERYAPFILLRGADEKLIMQVKNELFDTGTIFVDGFPYRGSPFRIDHVLSQQTQEHQIEIRLVDDVDQLVEALAGVGRKLCHIYDFFLERPAAVALPGPTSRMYSIPVSSISTITKII</sequence>
<name>A0ABT8SWU0_9HYPH</name>